<reference evidence="2 3" key="1">
    <citation type="journal article" date="2010" name="Proc. Natl. Acad. Sci. U.S.A.">
        <title>Insights into evolution of multicellular fungi from the assembled chromosomes of the mushroom Coprinopsis cinerea (Coprinus cinereus).</title>
        <authorList>
            <person name="Stajich J.E."/>
            <person name="Wilke S.K."/>
            <person name="Ahren D."/>
            <person name="Au C.H."/>
            <person name="Birren B.W."/>
            <person name="Borodovsky M."/>
            <person name="Burns C."/>
            <person name="Canback B."/>
            <person name="Casselton L.A."/>
            <person name="Cheng C.K."/>
            <person name="Deng J."/>
            <person name="Dietrich F.S."/>
            <person name="Fargo D.C."/>
            <person name="Farman M.L."/>
            <person name="Gathman A.C."/>
            <person name="Goldberg J."/>
            <person name="Guigo R."/>
            <person name="Hoegger P.J."/>
            <person name="Hooker J.B."/>
            <person name="Huggins A."/>
            <person name="James T.Y."/>
            <person name="Kamada T."/>
            <person name="Kilaru S."/>
            <person name="Kodira C."/>
            <person name="Kues U."/>
            <person name="Kupfer D."/>
            <person name="Kwan H.S."/>
            <person name="Lomsadze A."/>
            <person name="Li W."/>
            <person name="Lilly W.W."/>
            <person name="Ma L.J."/>
            <person name="Mackey A.J."/>
            <person name="Manning G."/>
            <person name="Martin F."/>
            <person name="Muraguchi H."/>
            <person name="Natvig D.O."/>
            <person name="Palmerini H."/>
            <person name="Ramesh M.A."/>
            <person name="Rehmeyer C.J."/>
            <person name="Roe B.A."/>
            <person name="Shenoy N."/>
            <person name="Stanke M."/>
            <person name="Ter-Hovhannisyan V."/>
            <person name="Tunlid A."/>
            <person name="Velagapudi R."/>
            <person name="Vision T.J."/>
            <person name="Zeng Q."/>
            <person name="Zolan M.E."/>
            <person name="Pukkila P.J."/>
        </authorList>
    </citation>
    <scope>NUCLEOTIDE SEQUENCE [LARGE SCALE GENOMIC DNA]</scope>
    <source>
        <strain evidence="3">Okayama-7 / 130 / ATCC MYA-4618 / FGSC 9003</strain>
    </source>
</reference>
<accession>A8PBS8</accession>
<dbReference type="KEGG" id="cci:CC1G_02725"/>
<comment type="caution">
    <text evidence="2">The sequence shown here is derived from an EMBL/GenBank/DDBJ whole genome shotgun (WGS) entry which is preliminary data.</text>
</comment>
<dbReference type="Proteomes" id="UP000001861">
    <property type="component" value="Unassembled WGS sequence"/>
</dbReference>
<dbReference type="GO" id="GO:0030544">
    <property type="term" value="F:Hsp70 protein binding"/>
    <property type="evidence" value="ECO:0007669"/>
    <property type="project" value="TreeGrafter"/>
</dbReference>
<dbReference type="VEuPathDB" id="FungiDB:CC1G_02725"/>
<dbReference type="InParanoid" id="A8PBS8"/>
<dbReference type="InterPro" id="IPR058210">
    <property type="entry name" value="SACS/Nov_dom"/>
</dbReference>
<protein>
    <recommendedName>
        <fullName evidence="1">BTB domain-containing protein</fullName>
    </recommendedName>
</protein>
<dbReference type="SUPFAM" id="SSF55874">
    <property type="entry name" value="ATPase domain of HSP90 chaperone/DNA topoisomerase II/histidine kinase"/>
    <property type="match status" value="2"/>
</dbReference>
<dbReference type="SMART" id="SM00225">
    <property type="entry name" value="BTB"/>
    <property type="match status" value="1"/>
</dbReference>
<evidence type="ECO:0000259" key="1">
    <source>
        <dbReference type="PROSITE" id="PS50097"/>
    </source>
</evidence>
<dbReference type="GeneID" id="6016895"/>
<dbReference type="OMA" id="MFHFTEL"/>
<feature type="domain" description="BTB" evidence="1">
    <location>
        <begin position="2446"/>
        <end position="2525"/>
    </location>
</feature>
<name>A8PBS8_COPC7</name>
<evidence type="ECO:0000313" key="3">
    <source>
        <dbReference type="Proteomes" id="UP000001861"/>
    </source>
</evidence>
<dbReference type="PROSITE" id="PS50097">
    <property type="entry name" value="BTB"/>
    <property type="match status" value="1"/>
</dbReference>
<dbReference type="HOGENOM" id="CLU_000417_1_0_1"/>
<dbReference type="CDD" id="cd18186">
    <property type="entry name" value="BTB_POZ_ZBTB_KLHL-like"/>
    <property type="match status" value="1"/>
</dbReference>
<proteinExistence type="predicted"/>
<organism evidence="2 3">
    <name type="scientific">Coprinopsis cinerea (strain Okayama-7 / 130 / ATCC MYA-4618 / FGSC 9003)</name>
    <name type="common">Inky cap fungus</name>
    <name type="synonym">Hormographiella aspergillata</name>
    <dbReference type="NCBI Taxonomy" id="240176"/>
    <lineage>
        <taxon>Eukaryota</taxon>
        <taxon>Fungi</taxon>
        <taxon>Dikarya</taxon>
        <taxon>Basidiomycota</taxon>
        <taxon>Agaricomycotina</taxon>
        <taxon>Agaricomycetes</taxon>
        <taxon>Agaricomycetidae</taxon>
        <taxon>Agaricales</taxon>
        <taxon>Agaricineae</taxon>
        <taxon>Psathyrellaceae</taxon>
        <taxon>Coprinopsis</taxon>
    </lineage>
</organism>
<dbReference type="eggNOG" id="ENOG502QQPY">
    <property type="taxonomic scope" value="Eukaryota"/>
</dbReference>
<dbReference type="OrthoDB" id="1262810at2759"/>
<dbReference type="PANTHER" id="PTHR15600:SF42">
    <property type="entry name" value="SACSIN"/>
    <property type="match status" value="1"/>
</dbReference>
<dbReference type="STRING" id="240176.A8PBS8"/>
<dbReference type="NCBIfam" id="NF047352">
    <property type="entry name" value="P_loop_sacsin"/>
    <property type="match status" value="1"/>
</dbReference>
<dbReference type="Pfam" id="PF25794">
    <property type="entry name" value="SACS"/>
    <property type="match status" value="2"/>
</dbReference>
<dbReference type="InterPro" id="IPR036890">
    <property type="entry name" value="HATPase_C_sf"/>
</dbReference>
<dbReference type="RefSeq" id="XP_001840262.2">
    <property type="nucleotide sequence ID" value="XM_001840210.2"/>
</dbReference>
<dbReference type="SUPFAM" id="SSF54695">
    <property type="entry name" value="POZ domain"/>
    <property type="match status" value="1"/>
</dbReference>
<keyword evidence="3" id="KW-1185">Reference proteome</keyword>
<dbReference type="PANTHER" id="PTHR15600">
    <property type="entry name" value="SACSIN"/>
    <property type="match status" value="1"/>
</dbReference>
<sequence length="2606" mass="291173">MADTFVERVSPVAVIKGILSNYPFSVGILRELLQNSDDAKAKLQTFVLDCRTHGTNPLQGPALLAFNDAQFSKDDWVALQNISESSKREDTSKIGKFGIGIRSCYHVTDHLQILSGDTLVTFDPTKSLFKEGASVVTLSSEVDETATERLRPFSRFVGANWTGGPFDGTVVRLPLRTTPSELQTKVATTEEIGQLMKDFVRDELKICMLFLQHLRSINLIMIDDQGETELGSSTIESNQIYDNVDEKLVTLIDGTSVTKRRWIVQASHFADEDAIALLAARTGGLSDTLLKRHKLRPHVGIAFPLDGDDAREVGQLFTYLRLPLSTGFPAHVHAFFALTPSRQNLKNQGDPTLMKGSDDHLLVEWNKLLFDIFIPRAWGHLLSSLVQTQCGTDVFKAWPLAQSISWCGESIYWNNFPHNVLSSAIEQQAQVWPVHGSSPLSHKILQGVFVATTATPTEVLDILSSLGFSITRPPAYITQMLQSQDYSNRGVKFLTPDTAATELKTRKPDLAEVNHKVILEYLLSTGNLSNIVGIEIIPTIANRLVALENRGSTTISHTLLEEFDAQLFRECDDQAIPLHEFSTAVSSLLRRLGPNSLNVKLLDVGRVVEYLSLHPTRVGRDLASSQPDSMAVEFLSDFWVWFEGWGMKNQLRPMLSTLYLLPCTHGLREANSPVFSTVGRDPVLVKLLEGLGVPFLSSTFKQASEKVLRNCHLVVDIDNIHALLNTLSHCRAPTLSESDAKLILGHITTCHARSVALRGSLTNSQRDALRRLPIFPVLHVDETTARKSTVWQSLESYNSIQGISSNCIVPVIPKTAFLPTDIISPSALSLAGATTTTLSPLGVLDLTLQSNRLQHQSPAVLEDIMAYLATRRIWINDNTRRALMREKIVYNASGTLCAPEDLIDPSNPLYTLYSSDPVRIPSTSDETRAKICKSASTLGLFDAELSSANVMDRVNWIAANADNPSFVSHSLKLLEILEARGFNCCHLNPSIRTYAWLPTQDGCLVPSTQCRPATDDPQLFDQVLKTFHPNAALPSSLIRHLRWNQELPVNVLTDQMRILLQGSPSCQQIVTLLKALGQRTLLSTEQGKIREVLSGRLWVPTSHYELVEPSQVVFNHSIPEAGIFVIAPALSKDKGASRLLRLLGCSESPSFDMILAALNRLSNQPPSQATASAAISLLKFVTANGDLSDTQRSQLLVPDDGNRLRSKGEVVFNDIGQQAILVQRDGFDLAHPLIDNSLAITLRLDRLGLKYIDLQEEFEDMGATAVTLVQKAIAQYTEKQFLSEFLANAEDAGATRFSVVLNEGSGPAFTSKKLLSTEMEKFYNCPSVLVYNDGVFSDNDFRGLCKTHIGGKKDNPSSIGQFGLGALTMFHFAEIAVVLSGKYVLFLDPSKSSLPVPRASIKLPLKDLVRWYPDHLLPFDGCGLPDIEKIKSSGEYPGTIFFLPLRSGSHCSSRGISQKTCSALKFHNLLSEFRETAAQNLLFIRLAHIEVSSRHVGSPRSLWKVTATRTPYDHDGFTFIDTVIDGDGKRATTKWLIVSSSRSLNEVPEEVRYEGMKHIRTGLAACLSSKHPPPSKFFSTLALAIGTTLPVHVNASFFLSPDRRQIRHDAYANKETRFNQWLLSDPLPQAYLVLLEEIAKSRKNDRWWPENYANYASSAVDDVEPDDILTSNQDDALTSTLIRSFYSLLPSTERRILTPRYAHPSRSALKVNEAVFQPTGLPDGVKRVLDITEPLYLTKPAIRSRVWREARFSCLTPEHVKDLILGGAVAAIQSTFSNDERRGLLSYLCSSDPLNLRGLPLLRLQSKEYTTFESSGQDATKFIWESSAIVESPFPLSSFVAQGALPSDVILSARKSGLNIAVFDLSAVENLTRQELSRRSPLERKNWITVFWKAYRTLPGGRDLHLAIESLPLVPSISDNFVSLRQCKDDNVLVASALDQEDRLELIQDFGVTVVSRDRCPSALAEILRMSEYHKSGPFFHRALRCFQSNLSGVISCLSAWPDSRRKEFSKWFRSQLYTKPPKGLLPTARQLPVWPARRLASKDWKAASEIRCLPSDLDVSAAELLDVWVCKKPAAQHLGVETLSVEELKLHLRLPHILSQPDESVYLPILSKILYLRKPGAVKVPNMNRVMVSSKVLYSREALFEAAFKQDPTKFLLRSYSALEGQLRQKQLINRTSELNMSMFTICAQALHDSDDDEGDKVERARVLFRVYGEDLPLKVSAITFTNQWDQLDHLRFIPRSMSTDKTHGGWTLPVPSRVAGLPEVVSPRELVRREFEDIAWTQLASFAQQPNQRVLLANDNLGRPSLSNVLAHLRALCKMRPGPDVLHYLKSTYAWLNAIASENTTAIEQLNQESIFLNIDNPNAFDTWRWTPAYHMAFENHDLPTIHRVRPFLLDYKDLLKAAGVQDVVYPDVDTSPAKENTDEELLKRMRTGFAKMRDDLQFTDVVFTSEEDESTEKPQQFFAHRNFLSVFSGYFRDMFTGSFAEAQQASVSAPHAISLPYSNFAIQTVLDYLYTGSVINPKQPDLPFEDLLQALELSHYLDIKSLFDNIQLEIIKRRLIDPLTLENVKGRADTVQATRLSKYCDDYARSNRDYIRRIQQDAN</sequence>
<gene>
    <name evidence="2" type="ORF">CC1G_02725</name>
</gene>
<dbReference type="InterPro" id="IPR011333">
    <property type="entry name" value="SKP1/BTB/POZ_sf"/>
</dbReference>
<dbReference type="InterPro" id="IPR000210">
    <property type="entry name" value="BTB/POZ_dom"/>
</dbReference>
<dbReference type="EMBL" id="AACS02000004">
    <property type="protein sequence ID" value="EAU81709.2"/>
    <property type="molecule type" value="Genomic_DNA"/>
</dbReference>
<dbReference type="Gene3D" id="3.30.710.10">
    <property type="entry name" value="Potassium Channel Kv1.1, Chain A"/>
    <property type="match status" value="1"/>
</dbReference>
<dbReference type="Pfam" id="PF00651">
    <property type="entry name" value="BTB"/>
    <property type="match status" value="1"/>
</dbReference>
<dbReference type="Gene3D" id="3.30.565.10">
    <property type="entry name" value="Histidine kinase-like ATPase, C-terminal domain"/>
    <property type="match status" value="1"/>
</dbReference>
<evidence type="ECO:0000313" key="2">
    <source>
        <dbReference type="EMBL" id="EAU81709.2"/>
    </source>
</evidence>
<dbReference type="InterPro" id="IPR052972">
    <property type="entry name" value="Sacsin_chaperone_reg"/>
</dbReference>